<name>A0AAN6NF94_9PEZI</name>
<accession>A0AAN6NF94</accession>
<feature type="region of interest" description="Disordered" evidence="1">
    <location>
        <begin position="1"/>
        <end position="43"/>
    </location>
</feature>
<organism evidence="2 3">
    <name type="scientific">Diplogelasinospora grovesii</name>
    <dbReference type="NCBI Taxonomy" id="303347"/>
    <lineage>
        <taxon>Eukaryota</taxon>
        <taxon>Fungi</taxon>
        <taxon>Dikarya</taxon>
        <taxon>Ascomycota</taxon>
        <taxon>Pezizomycotina</taxon>
        <taxon>Sordariomycetes</taxon>
        <taxon>Sordariomycetidae</taxon>
        <taxon>Sordariales</taxon>
        <taxon>Diplogelasinosporaceae</taxon>
        <taxon>Diplogelasinospora</taxon>
    </lineage>
</organism>
<evidence type="ECO:0000313" key="3">
    <source>
        <dbReference type="Proteomes" id="UP001303473"/>
    </source>
</evidence>
<dbReference type="Proteomes" id="UP001303473">
    <property type="component" value="Unassembled WGS sequence"/>
</dbReference>
<proteinExistence type="predicted"/>
<evidence type="ECO:0000256" key="1">
    <source>
        <dbReference type="SAM" id="MobiDB-lite"/>
    </source>
</evidence>
<protein>
    <submittedName>
        <fullName evidence="2">Uncharacterized protein</fullName>
    </submittedName>
</protein>
<dbReference type="EMBL" id="MU853758">
    <property type="protein sequence ID" value="KAK3944694.1"/>
    <property type="molecule type" value="Genomic_DNA"/>
</dbReference>
<keyword evidence="3" id="KW-1185">Reference proteome</keyword>
<sequence length="426" mass="48329">MHSAPRLSESSTPDPGLTATTANGGPPQTITVPGSSVSVSVPEDSQVKLECNPQLNAPLENLPPEIRLQLLFTLGLAELRALVSASPVFHQQYVLDRMSVLRRCLETTLRSVTADAFAVYQSGSPDFPKTHTNDMVAEFLESHQRRRSSTQYSGFTEALTENEVVGMAAFHSSIIEPFMQHYSSWALANLENSAKDSQNHGPLSETEEIRLMRAFYLFQLCCNIFGPDRREEYWVSAMSPEHDIFYKLFDMVGPRQTEAAHCIFTFAKEKYREILRDIYWDVHRKNPKFGGRRSEGLPVDPDGAFDALDNGWETDEIIEATAARGLKLLHTVVFKIKDHTHLVSTMQQHVAPCGSLEYDLTRRYYRSDLIRRWGFVMWDAPRLARTGLKEILAQAVDWEGEWDDERGDNPLKDDYSSAEIEMFTTL</sequence>
<feature type="compositionally biased region" description="Polar residues" evidence="1">
    <location>
        <begin position="8"/>
        <end position="31"/>
    </location>
</feature>
<comment type="caution">
    <text evidence="2">The sequence shown here is derived from an EMBL/GenBank/DDBJ whole genome shotgun (WGS) entry which is preliminary data.</text>
</comment>
<reference evidence="3" key="1">
    <citation type="journal article" date="2023" name="Mol. Phylogenet. Evol.">
        <title>Genome-scale phylogeny and comparative genomics of the fungal order Sordariales.</title>
        <authorList>
            <person name="Hensen N."/>
            <person name="Bonometti L."/>
            <person name="Westerberg I."/>
            <person name="Brannstrom I.O."/>
            <person name="Guillou S."/>
            <person name="Cros-Aarteil S."/>
            <person name="Calhoun S."/>
            <person name="Haridas S."/>
            <person name="Kuo A."/>
            <person name="Mondo S."/>
            <person name="Pangilinan J."/>
            <person name="Riley R."/>
            <person name="LaButti K."/>
            <person name="Andreopoulos B."/>
            <person name="Lipzen A."/>
            <person name="Chen C."/>
            <person name="Yan M."/>
            <person name="Daum C."/>
            <person name="Ng V."/>
            <person name="Clum A."/>
            <person name="Steindorff A."/>
            <person name="Ohm R.A."/>
            <person name="Martin F."/>
            <person name="Silar P."/>
            <person name="Natvig D.O."/>
            <person name="Lalanne C."/>
            <person name="Gautier V."/>
            <person name="Ament-Velasquez S.L."/>
            <person name="Kruys A."/>
            <person name="Hutchinson M.I."/>
            <person name="Powell A.J."/>
            <person name="Barry K."/>
            <person name="Miller A.N."/>
            <person name="Grigoriev I.V."/>
            <person name="Debuchy R."/>
            <person name="Gladieux P."/>
            <person name="Hiltunen Thoren M."/>
            <person name="Johannesson H."/>
        </authorList>
    </citation>
    <scope>NUCLEOTIDE SEQUENCE [LARGE SCALE GENOMIC DNA]</scope>
    <source>
        <strain evidence="3">CBS 340.73</strain>
    </source>
</reference>
<evidence type="ECO:0000313" key="2">
    <source>
        <dbReference type="EMBL" id="KAK3944694.1"/>
    </source>
</evidence>
<feature type="compositionally biased region" description="Low complexity" evidence="1">
    <location>
        <begin position="32"/>
        <end position="43"/>
    </location>
</feature>
<dbReference type="AlphaFoldDB" id="A0AAN6NF94"/>
<gene>
    <name evidence="2" type="ORF">QBC46DRAFT_404255</name>
</gene>